<dbReference type="PROSITE" id="PS50949">
    <property type="entry name" value="HTH_GNTR"/>
    <property type="match status" value="1"/>
</dbReference>
<dbReference type="GO" id="GO:0003677">
    <property type="term" value="F:DNA binding"/>
    <property type="evidence" value="ECO:0007669"/>
    <property type="project" value="UniProtKB-KW"/>
</dbReference>
<reference evidence="11 12" key="1">
    <citation type="submission" date="2018-10" db="EMBL/GenBank/DDBJ databases">
        <title>Staphylococcus pseudoxylosus sp. nov., isolated from bovine mastitis.</title>
        <authorList>
            <person name="Macfadyen A.C."/>
            <person name="Leroy S."/>
            <person name="Harrison E.M."/>
            <person name="Parkhill J."/>
            <person name="Holmes M.A."/>
            <person name="Paterson G.K."/>
        </authorList>
    </citation>
    <scope>NUCLEOTIDE SEQUENCE [LARGE SCALE GENOMIC DNA]</scope>
    <source>
        <strain evidence="11 12">S04009</strain>
    </source>
</reference>
<dbReference type="GO" id="GO:0003700">
    <property type="term" value="F:DNA-binding transcription factor activity"/>
    <property type="evidence" value="ECO:0007669"/>
    <property type="project" value="InterPro"/>
</dbReference>
<evidence type="ECO:0000256" key="5">
    <source>
        <dbReference type="ARBA" id="ARBA00022679"/>
    </source>
</evidence>
<keyword evidence="4 11" id="KW-0032">Aminotransferase</keyword>
<keyword evidence="9" id="KW-0804">Transcription</keyword>
<dbReference type="RefSeq" id="WP_122064099.1">
    <property type="nucleotide sequence ID" value="NZ_JABXHL010000002.1"/>
</dbReference>
<evidence type="ECO:0000256" key="1">
    <source>
        <dbReference type="ARBA" id="ARBA00001933"/>
    </source>
</evidence>
<dbReference type="EMBL" id="RCVN01000006">
    <property type="protein sequence ID" value="RMI85289.1"/>
    <property type="molecule type" value="Genomic_DNA"/>
</dbReference>
<keyword evidence="8" id="KW-0238">DNA-binding</keyword>
<evidence type="ECO:0000256" key="6">
    <source>
        <dbReference type="ARBA" id="ARBA00022898"/>
    </source>
</evidence>
<sequence length="483" mass="55520">MFKPKYKHIIDDVISQIDTGALEPGMQLPSQRDMAKKYQVNRSTVIQAIDILKSQGIIKGKEKQRLYVSGNTWHTYIRNNINWQNYISNSTTKNNQYFVQQINKLEFHANMIRLGTGELAPNLIPNEQFKEILSKCNTNVLNTNYEPPQGNLKLREAVVHYMEKLGITCTVDHICITSGALQGLKLIADGLLIPQSKIIVESPSYINSIRTWHNIRADIQKISISDIKSNINNIFKAQAQYANSIFYCIPTLHNPTQHCYSIEEKQKIIMQCEQHGMPIVEDDVYGDLYFKHERPKPLKSFDTNDNILYLNSLSKTVSPGLRVGWIVAKPSVAAHLADLKMQNDYGASSISQYIATEWLTQPQYHDQHLKRLKDKLLIKRNLFLEALNKYFSNLGSWSTPEGSFYIWFQFKFSIDMKKLFDAAITENILINPGEVYDKHARHCIRFSYAYIDTDAIDGALKQLSEMILTRFIPSSSIERETKI</sequence>
<evidence type="ECO:0000313" key="11">
    <source>
        <dbReference type="EMBL" id="RMI85289.1"/>
    </source>
</evidence>
<dbReference type="InterPro" id="IPR015421">
    <property type="entry name" value="PyrdxlP-dep_Trfase_major"/>
</dbReference>
<comment type="cofactor">
    <cofactor evidence="1">
        <name>pyridoxal 5'-phosphate</name>
        <dbReference type="ChEBI" id="CHEBI:597326"/>
    </cofactor>
</comment>
<dbReference type="InterPro" id="IPR050859">
    <property type="entry name" value="Class-I_PLP-dep_aminotransf"/>
</dbReference>
<evidence type="ECO:0000259" key="10">
    <source>
        <dbReference type="PROSITE" id="PS50949"/>
    </source>
</evidence>
<dbReference type="GO" id="GO:1901605">
    <property type="term" value="P:alpha-amino acid metabolic process"/>
    <property type="evidence" value="ECO:0007669"/>
    <property type="project" value="TreeGrafter"/>
</dbReference>
<dbReference type="PANTHER" id="PTHR42790:SF17">
    <property type="entry name" value="TRANSCRIPTIONAL REGULATOR, GNTR FAMILY"/>
    <property type="match status" value="1"/>
</dbReference>
<keyword evidence="5" id="KW-0808">Transferase</keyword>
<keyword evidence="6" id="KW-0663">Pyridoxal phosphate</keyword>
<name>A0AAQ0S6W8_9STAP</name>
<dbReference type="SUPFAM" id="SSF46785">
    <property type="entry name" value="Winged helix' DNA-binding domain"/>
    <property type="match status" value="1"/>
</dbReference>
<gene>
    <name evidence="11" type="ORF">D9V42_06865</name>
</gene>
<evidence type="ECO:0000256" key="3">
    <source>
        <dbReference type="ARBA" id="ARBA00015123"/>
    </source>
</evidence>
<evidence type="ECO:0000313" key="12">
    <source>
        <dbReference type="Proteomes" id="UP000269505"/>
    </source>
</evidence>
<dbReference type="InterPro" id="IPR015422">
    <property type="entry name" value="PyrdxlP-dep_Trfase_small"/>
</dbReference>
<evidence type="ECO:0000256" key="8">
    <source>
        <dbReference type="ARBA" id="ARBA00023125"/>
    </source>
</evidence>
<dbReference type="Gene3D" id="1.10.10.10">
    <property type="entry name" value="Winged helix-like DNA-binding domain superfamily/Winged helix DNA-binding domain"/>
    <property type="match status" value="1"/>
</dbReference>
<dbReference type="InterPro" id="IPR036390">
    <property type="entry name" value="WH_DNA-bd_sf"/>
</dbReference>
<dbReference type="AlphaFoldDB" id="A0AAQ0S6W8"/>
<dbReference type="GO" id="GO:0030170">
    <property type="term" value="F:pyridoxal phosphate binding"/>
    <property type="evidence" value="ECO:0007669"/>
    <property type="project" value="InterPro"/>
</dbReference>
<evidence type="ECO:0000256" key="7">
    <source>
        <dbReference type="ARBA" id="ARBA00023015"/>
    </source>
</evidence>
<dbReference type="InterPro" id="IPR015424">
    <property type="entry name" value="PyrdxlP-dep_Trfase"/>
</dbReference>
<protein>
    <recommendedName>
        <fullName evidence="3">HTH-type transcriptional regulator NorG</fullName>
    </recommendedName>
</protein>
<dbReference type="PRINTS" id="PR00035">
    <property type="entry name" value="HTHGNTR"/>
</dbReference>
<organism evidence="11 12">
    <name type="scientific">Staphylococcus pseudoxylosus</name>
    <dbReference type="NCBI Taxonomy" id="2282419"/>
    <lineage>
        <taxon>Bacteria</taxon>
        <taxon>Bacillati</taxon>
        <taxon>Bacillota</taxon>
        <taxon>Bacilli</taxon>
        <taxon>Bacillales</taxon>
        <taxon>Staphylococcaceae</taxon>
        <taxon>Staphylococcus</taxon>
    </lineage>
</organism>
<dbReference type="Pfam" id="PF00155">
    <property type="entry name" value="Aminotran_1_2"/>
    <property type="match status" value="1"/>
</dbReference>
<evidence type="ECO:0000256" key="9">
    <source>
        <dbReference type="ARBA" id="ARBA00023163"/>
    </source>
</evidence>
<dbReference type="GO" id="GO:0008483">
    <property type="term" value="F:transaminase activity"/>
    <property type="evidence" value="ECO:0007669"/>
    <property type="project" value="UniProtKB-KW"/>
</dbReference>
<evidence type="ECO:0000256" key="4">
    <source>
        <dbReference type="ARBA" id="ARBA00022576"/>
    </source>
</evidence>
<dbReference type="InterPro" id="IPR004839">
    <property type="entry name" value="Aminotransferase_I/II_large"/>
</dbReference>
<dbReference type="CDD" id="cd07377">
    <property type="entry name" value="WHTH_GntR"/>
    <property type="match status" value="1"/>
</dbReference>
<dbReference type="Pfam" id="PF00392">
    <property type="entry name" value="GntR"/>
    <property type="match status" value="1"/>
</dbReference>
<comment type="caution">
    <text evidence="11">The sequence shown here is derived from an EMBL/GenBank/DDBJ whole genome shotgun (WGS) entry which is preliminary data.</text>
</comment>
<dbReference type="Gene3D" id="3.40.640.10">
    <property type="entry name" value="Type I PLP-dependent aspartate aminotransferase-like (Major domain)"/>
    <property type="match status" value="1"/>
</dbReference>
<dbReference type="InterPro" id="IPR000524">
    <property type="entry name" value="Tscrpt_reg_HTH_GntR"/>
</dbReference>
<dbReference type="Gene3D" id="3.90.1150.10">
    <property type="entry name" value="Aspartate Aminotransferase, domain 1"/>
    <property type="match status" value="1"/>
</dbReference>
<dbReference type="CDD" id="cd00609">
    <property type="entry name" value="AAT_like"/>
    <property type="match status" value="1"/>
</dbReference>
<comment type="similarity">
    <text evidence="2">In the C-terminal section; belongs to the class-I pyridoxal-phosphate-dependent aminotransferase family.</text>
</comment>
<keyword evidence="7" id="KW-0805">Transcription regulation</keyword>
<dbReference type="Proteomes" id="UP000269505">
    <property type="component" value="Unassembled WGS sequence"/>
</dbReference>
<feature type="domain" description="HTH gntR-type" evidence="10">
    <location>
        <begin position="3"/>
        <end position="71"/>
    </location>
</feature>
<dbReference type="InterPro" id="IPR036388">
    <property type="entry name" value="WH-like_DNA-bd_sf"/>
</dbReference>
<proteinExistence type="inferred from homology"/>
<dbReference type="SMART" id="SM00345">
    <property type="entry name" value="HTH_GNTR"/>
    <property type="match status" value="1"/>
</dbReference>
<dbReference type="SUPFAM" id="SSF53383">
    <property type="entry name" value="PLP-dependent transferases"/>
    <property type="match status" value="1"/>
</dbReference>
<keyword evidence="12" id="KW-1185">Reference proteome</keyword>
<dbReference type="PANTHER" id="PTHR42790">
    <property type="entry name" value="AMINOTRANSFERASE"/>
    <property type="match status" value="1"/>
</dbReference>
<accession>A0AAQ0S6W8</accession>
<evidence type="ECO:0000256" key="2">
    <source>
        <dbReference type="ARBA" id="ARBA00005384"/>
    </source>
</evidence>